<evidence type="ECO:0000313" key="3">
    <source>
        <dbReference type="Proteomes" id="UP000256585"/>
    </source>
</evidence>
<feature type="coiled-coil region" evidence="1">
    <location>
        <begin position="32"/>
        <end position="110"/>
    </location>
</feature>
<dbReference type="Proteomes" id="UP000256585">
    <property type="component" value="Chromosome"/>
</dbReference>
<proteinExistence type="predicted"/>
<dbReference type="AlphaFoldDB" id="A0A482KF07"/>
<accession>A0A482KF07</accession>
<evidence type="ECO:0000256" key="1">
    <source>
        <dbReference type="SAM" id="Coils"/>
    </source>
</evidence>
<dbReference type="RefSeq" id="WP_137412640.1">
    <property type="nucleotide sequence ID" value="NZ_CP033058.2"/>
</dbReference>
<feature type="coiled-coil region" evidence="1">
    <location>
        <begin position="217"/>
        <end position="295"/>
    </location>
</feature>
<reference evidence="2" key="1">
    <citation type="submission" date="2019-03" db="EMBL/GenBank/DDBJ databases">
        <title>Draft Sequence and Annotation of the Mycoplasma phocicerebrale Strain 1049T Genome.</title>
        <authorList>
            <person name="Frasca S.Jr."/>
            <person name="Kutish G.F."/>
            <person name="Castellanos Gell J."/>
            <person name="Michaels D.L."/>
            <person name="Brown D.R."/>
        </authorList>
    </citation>
    <scope>NUCLEOTIDE SEQUENCE</scope>
    <source>
        <strain evidence="2">1049</strain>
    </source>
</reference>
<protein>
    <submittedName>
        <fullName evidence="2">Uncharacterized protein</fullName>
    </submittedName>
</protein>
<sequence>MEKIYKDFVDLKKRASIEDEYHKKDADIEDKITEIDEKIKKIKKQIEFEKERSMQIIEEIINSYTNLEIKVDNLSEAWNSRKYDSIKRELDILLEERRSAQALYDKYNTESNKTVYRINAELGRLKAWLSDWSNNIINKAHERLEAIEQSFISKWNSIIDGYNIAKNKIYEAGIDHLKLKEAVEFLEKIYKDFVDLKKRASIEDEYHKKDADIEDKITEIDEKIKKIKKQIEFEKERSMQIIEEIINSYTNLEIKVDNLSEAWNSRKYDSIKRELDILLEERRSAQALYDKYNTESNKTVYRINAELGRLKAWLSDWSNNIINKAHERLEAIEQSFISKWNSIIDGYNIAKNKIYEAGIDHLKLKEAVEFLEKIYKDFVDLKKRASIEDEYHKKDADIEGKIAEIDGWIQAIKNLI</sequence>
<dbReference type="EMBL" id="CP033058">
    <property type="protein sequence ID" value="QBQ01830.1"/>
    <property type="molecule type" value="Genomic_DNA"/>
</dbReference>
<name>A0A482KF07_9BACT</name>
<keyword evidence="3" id="KW-1185">Reference proteome</keyword>
<organism evidence="2 3">
    <name type="scientific">Metamycoplasma phocicerebrale</name>
    <dbReference type="NCBI Taxonomy" id="142649"/>
    <lineage>
        <taxon>Bacteria</taxon>
        <taxon>Bacillati</taxon>
        <taxon>Mycoplasmatota</taxon>
        <taxon>Mycoplasmoidales</taxon>
        <taxon>Metamycoplasmataceae</taxon>
        <taxon>Metamycoplasma</taxon>
    </lineage>
</organism>
<keyword evidence="1" id="KW-0175">Coiled coil</keyword>
<dbReference type="KEGG" id="mphc:DMC14_03275"/>
<gene>
    <name evidence="2" type="ORF">DMC14_03275</name>
</gene>
<evidence type="ECO:0000313" key="2">
    <source>
        <dbReference type="EMBL" id="QBQ01830.1"/>
    </source>
</evidence>